<reference evidence="1" key="1">
    <citation type="submission" date="2021-02" db="EMBL/GenBank/DDBJ databases">
        <title>First Annotated Genome of the Yellow-green Alga Tribonema minus.</title>
        <authorList>
            <person name="Mahan K.M."/>
        </authorList>
    </citation>
    <scope>NUCLEOTIDE SEQUENCE</scope>
    <source>
        <strain evidence="1">UTEX B ZZ1240</strain>
    </source>
</reference>
<evidence type="ECO:0000313" key="1">
    <source>
        <dbReference type="EMBL" id="KAG5191422.1"/>
    </source>
</evidence>
<dbReference type="SMART" id="SM01425">
    <property type="entry name" value="EsV_1_7"/>
    <property type="match status" value="3"/>
</dbReference>
<comment type="caution">
    <text evidence="1">The sequence shown here is derived from an EMBL/GenBank/DDBJ whole genome shotgun (WGS) entry which is preliminary data.</text>
</comment>
<dbReference type="Gene3D" id="6.10.140.110">
    <property type="match status" value="1"/>
</dbReference>
<name>A0A835ZFU8_9STRA</name>
<gene>
    <name evidence="1" type="ORF">JKP88DRAFT_174651</name>
</gene>
<evidence type="ECO:0000313" key="2">
    <source>
        <dbReference type="Proteomes" id="UP000664859"/>
    </source>
</evidence>
<accession>A0A835ZFU8</accession>
<dbReference type="Proteomes" id="UP000664859">
    <property type="component" value="Unassembled WGS sequence"/>
</dbReference>
<dbReference type="OrthoDB" id="2441233at2759"/>
<sequence>MSCRNRNAHSLNLHICLSLSDSARPAGGTRTQRARAAPLVLLAQVPGTVDTSYRRCEALGCTKWPLYAYEGEKARFCSAHREPGMNDVRSRRCQHAGCLHQPSYGMEGFRAQFCRQGADTPDMVDVVSKRCKQAECRRRPLYGFEGQKAQFCSLHKEEGMVDVMNRRCKVRGCKKRPLVGIRFCAEHSNNADAD</sequence>
<proteinExistence type="predicted"/>
<dbReference type="Pfam" id="PF19114">
    <property type="entry name" value="EsV_1_7_cys"/>
    <property type="match status" value="4"/>
</dbReference>
<dbReference type="InterPro" id="IPR043822">
    <property type="entry name" value="EsV_1_7_cys"/>
</dbReference>
<protein>
    <submittedName>
        <fullName evidence="1">EsV-1-7</fullName>
    </submittedName>
</protein>
<dbReference type="EMBL" id="JAFCMP010000020">
    <property type="protein sequence ID" value="KAG5191422.1"/>
    <property type="molecule type" value="Genomic_DNA"/>
</dbReference>
<feature type="non-terminal residue" evidence="1">
    <location>
        <position position="194"/>
    </location>
</feature>
<keyword evidence="2" id="KW-1185">Reference proteome</keyword>
<dbReference type="AlphaFoldDB" id="A0A835ZFU8"/>
<organism evidence="1 2">
    <name type="scientific">Tribonema minus</name>
    <dbReference type="NCBI Taxonomy" id="303371"/>
    <lineage>
        <taxon>Eukaryota</taxon>
        <taxon>Sar</taxon>
        <taxon>Stramenopiles</taxon>
        <taxon>Ochrophyta</taxon>
        <taxon>PX clade</taxon>
        <taxon>Xanthophyceae</taxon>
        <taxon>Tribonematales</taxon>
        <taxon>Tribonemataceae</taxon>
        <taxon>Tribonema</taxon>
    </lineage>
</organism>